<dbReference type="InterPro" id="IPR026960">
    <property type="entry name" value="RVT-Znf"/>
</dbReference>
<organism evidence="2 3">
    <name type="scientific">Miscanthus lutarioriparius</name>
    <dbReference type="NCBI Taxonomy" id="422564"/>
    <lineage>
        <taxon>Eukaryota</taxon>
        <taxon>Viridiplantae</taxon>
        <taxon>Streptophyta</taxon>
        <taxon>Embryophyta</taxon>
        <taxon>Tracheophyta</taxon>
        <taxon>Spermatophyta</taxon>
        <taxon>Magnoliopsida</taxon>
        <taxon>Liliopsida</taxon>
        <taxon>Poales</taxon>
        <taxon>Poaceae</taxon>
        <taxon>PACMAD clade</taxon>
        <taxon>Panicoideae</taxon>
        <taxon>Andropogonodae</taxon>
        <taxon>Andropogoneae</taxon>
        <taxon>Saccharinae</taxon>
        <taxon>Miscanthus</taxon>
    </lineage>
</organism>
<gene>
    <name evidence="2" type="ORF">NCGR_LOCUS16774</name>
</gene>
<comment type="caution">
    <text evidence="2">The sequence shown here is derived from an EMBL/GenBank/DDBJ whole genome shotgun (WGS) entry which is preliminary data.</text>
</comment>
<reference evidence="2" key="1">
    <citation type="submission" date="2020-10" db="EMBL/GenBank/DDBJ databases">
        <authorList>
            <person name="Han B."/>
            <person name="Lu T."/>
            <person name="Zhao Q."/>
            <person name="Huang X."/>
            <person name="Zhao Y."/>
        </authorList>
    </citation>
    <scope>NUCLEOTIDE SEQUENCE</scope>
</reference>
<protein>
    <recommendedName>
        <fullName evidence="1">Reverse transcriptase zinc-binding domain-containing protein</fullName>
    </recommendedName>
</protein>
<dbReference type="EMBL" id="CAJGYO010000004">
    <property type="protein sequence ID" value="CAD6224490.1"/>
    <property type="molecule type" value="Genomic_DNA"/>
</dbReference>
<dbReference type="AlphaFoldDB" id="A0A811NNU4"/>
<evidence type="ECO:0000313" key="2">
    <source>
        <dbReference type="EMBL" id="CAD6224490.1"/>
    </source>
</evidence>
<dbReference type="Proteomes" id="UP000604825">
    <property type="component" value="Unassembled WGS sequence"/>
</dbReference>
<proteinExistence type="predicted"/>
<evidence type="ECO:0000259" key="1">
    <source>
        <dbReference type="Pfam" id="PF13966"/>
    </source>
</evidence>
<accession>A0A811NNU4</accession>
<feature type="domain" description="Reverse transcriptase zinc-binding" evidence="1">
    <location>
        <begin position="127"/>
        <end position="193"/>
    </location>
</feature>
<dbReference type="OrthoDB" id="691688at2759"/>
<evidence type="ECO:0000313" key="3">
    <source>
        <dbReference type="Proteomes" id="UP000604825"/>
    </source>
</evidence>
<keyword evidence="3" id="KW-1185">Reference proteome</keyword>
<name>A0A811NNU4_9POAL</name>
<sequence>MAKNAGLMRLTMDCQIIRREDLSCLALDKWLGPEPLATTFPALYSHCLRPHSSIHHTLSEGVEILLHPRLTHQAQDKLLLLRRLLSSVQLTDYPDCRLLNLPSSPPIHQLRHLRALHSEAPVLLGPKLIWECRLPGKVKFFGWLVHFDRMNSRANLFWKNIKPLEECFCPACDGVLETGDHIFTACPRARKVWDALHCCVSAGLQRLPWLIGQEIDLPATVRMDVTLTVLWHIWKARNTLIFNKENNTAASIIRDVARDLGSWACRFRRAKSHIAAWQTYVQERLPHAAAV</sequence>
<dbReference type="Pfam" id="PF13966">
    <property type="entry name" value="zf-RVT"/>
    <property type="match status" value="1"/>
</dbReference>